<sequence>MWHNTPSISSSDGTSPSFLSSPCFIFEACSPSSPSFPYTPSSIFPLHPLPPSILATMYSLLITDDMLEQAIGTLQQQRRTREEVYEEWESCERRNGEIPSWILTPVKQAHESFLADMDQEEARLQQLLWTRRIVAALNYPQLPPVTTKCSPVEKLKRRRYRPTKDTSHIERRQLPTKQKVSLLEFLEDATQVIMRLFAYSEIQMEIQAAPVKNHHCKNGDTHESSDSMKEEDVE</sequence>
<feature type="compositionally biased region" description="Basic and acidic residues" evidence="1">
    <location>
        <begin position="217"/>
        <end position="234"/>
    </location>
</feature>
<reference evidence="2" key="2">
    <citation type="submission" date="2022-06" db="UniProtKB">
        <authorList>
            <consortium name="EnsemblMetazoa"/>
        </authorList>
    </citation>
    <scope>IDENTIFICATION</scope>
    <source>
        <strain evidence="2">PS312</strain>
    </source>
</reference>
<evidence type="ECO:0000313" key="2">
    <source>
        <dbReference type="EnsemblMetazoa" id="PPA26922.1"/>
    </source>
</evidence>
<protein>
    <submittedName>
        <fullName evidence="2">Uncharacterized protein</fullName>
    </submittedName>
</protein>
<reference evidence="3" key="1">
    <citation type="journal article" date="2008" name="Nat. Genet.">
        <title>The Pristionchus pacificus genome provides a unique perspective on nematode lifestyle and parasitism.</title>
        <authorList>
            <person name="Dieterich C."/>
            <person name="Clifton S.W."/>
            <person name="Schuster L.N."/>
            <person name="Chinwalla A."/>
            <person name="Delehaunty K."/>
            <person name="Dinkelacker I."/>
            <person name="Fulton L."/>
            <person name="Fulton R."/>
            <person name="Godfrey J."/>
            <person name="Minx P."/>
            <person name="Mitreva M."/>
            <person name="Roeseler W."/>
            <person name="Tian H."/>
            <person name="Witte H."/>
            <person name="Yang S.P."/>
            <person name="Wilson R.K."/>
            <person name="Sommer R.J."/>
        </authorList>
    </citation>
    <scope>NUCLEOTIDE SEQUENCE [LARGE SCALE GENOMIC DNA]</scope>
    <source>
        <strain evidence="3">PS312</strain>
    </source>
</reference>
<dbReference type="AlphaFoldDB" id="A0A2A6C0T5"/>
<gene>
    <name evidence="2" type="primary">WBGene00116476</name>
</gene>
<feature type="region of interest" description="Disordered" evidence="1">
    <location>
        <begin position="213"/>
        <end position="234"/>
    </location>
</feature>
<keyword evidence="3" id="KW-1185">Reference proteome</keyword>
<accession>A0A2A6C0T5</accession>
<organism evidence="2 3">
    <name type="scientific">Pristionchus pacificus</name>
    <name type="common">Parasitic nematode worm</name>
    <dbReference type="NCBI Taxonomy" id="54126"/>
    <lineage>
        <taxon>Eukaryota</taxon>
        <taxon>Metazoa</taxon>
        <taxon>Ecdysozoa</taxon>
        <taxon>Nematoda</taxon>
        <taxon>Chromadorea</taxon>
        <taxon>Rhabditida</taxon>
        <taxon>Rhabditina</taxon>
        <taxon>Diplogasteromorpha</taxon>
        <taxon>Diplogasteroidea</taxon>
        <taxon>Neodiplogasteridae</taxon>
        <taxon>Pristionchus</taxon>
    </lineage>
</organism>
<proteinExistence type="predicted"/>
<evidence type="ECO:0000313" key="3">
    <source>
        <dbReference type="Proteomes" id="UP000005239"/>
    </source>
</evidence>
<evidence type="ECO:0000256" key="1">
    <source>
        <dbReference type="SAM" id="MobiDB-lite"/>
    </source>
</evidence>
<accession>A0A8R1YJP0</accession>
<dbReference type="EnsemblMetazoa" id="PPA26922.1">
    <property type="protein sequence ID" value="PPA26922.1"/>
    <property type="gene ID" value="WBGene00116476"/>
</dbReference>
<dbReference type="Proteomes" id="UP000005239">
    <property type="component" value="Unassembled WGS sequence"/>
</dbReference>
<name>A0A2A6C0T5_PRIPA</name>